<reference evidence="3 4" key="1">
    <citation type="submission" date="2020-06" db="EMBL/GenBank/DDBJ databases">
        <authorList>
            <person name="Voronona O.L."/>
            <person name="Aksenova E.I."/>
            <person name="Kunda M.S."/>
            <person name="Semenov A.N."/>
            <person name="Ryzhova N."/>
        </authorList>
    </citation>
    <scope>NUCLEOTIDE SEQUENCE [LARGE SCALE GENOMIC DNA]</scope>
    <source>
        <strain evidence="3 4">MPKMM3633</strain>
    </source>
</reference>
<evidence type="ECO:0000256" key="1">
    <source>
        <dbReference type="SAM" id="Phobius"/>
    </source>
</evidence>
<evidence type="ECO:0000313" key="4">
    <source>
        <dbReference type="Proteomes" id="UP000509371"/>
    </source>
</evidence>
<evidence type="ECO:0000259" key="2">
    <source>
        <dbReference type="Pfam" id="PF00535"/>
    </source>
</evidence>
<accession>A0A859CZF2</accession>
<feature type="domain" description="Glycosyltransferase 2-like" evidence="2">
    <location>
        <begin position="8"/>
        <end position="143"/>
    </location>
</feature>
<organism evidence="3 4">
    <name type="scientific">Marinomonas primoryensis</name>
    <dbReference type="NCBI Taxonomy" id="178399"/>
    <lineage>
        <taxon>Bacteria</taxon>
        <taxon>Pseudomonadati</taxon>
        <taxon>Pseudomonadota</taxon>
        <taxon>Gammaproteobacteria</taxon>
        <taxon>Oceanospirillales</taxon>
        <taxon>Oceanospirillaceae</taxon>
        <taxon>Marinomonas</taxon>
    </lineage>
</organism>
<dbReference type="PANTHER" id="PTHR48090">
    <property type="entry name" value="UNDECAPRENYL-PHOSPHATE 4-DEOXY-4-FORMAMIDO-L-ARABINOSE TRANSFERASE-RELATED"/>
    <property type="match status" value="1"/>
</dbReference>
<dbReference type="InterPro" id="IPR050256">
    <property type="entry name" value="Glycosyltransferase_2"/>
</dbReference>
<dbReference type="Pfam" id="PF00535">
    <property type="entry name" value="Glycos_transf_2"/>
    <property type="match status" value="1"/>
</dbReference>
<sequence>MDNIFDVCVLIPAYNEGSRPILFAEEIAKEFKSVYHNIRLVIVIVDDGSISSTTPVVNEKEHTSFELKVIKLSQNLGKDHALFYGLSESPESSYYCSIDADGEQPASLLVDQWGVITTTDAQIVLARRVDPVASDGIVKRLIRRVVHSFSQRVLSVQLNGLTDCVMFDSVVARKVKINWKNNKTFKYIPWRVLYSTFFRVDDYVNFSATYKDKDGGSRFSNWRLLRLGIRCFFLNPKALTYLVYLGLLFSLFGSFVPFLFVLFDWFSGSLYPGYMTLVVLLTLILWSSLAILSFILSRLIIEIRSIQYDLEGS</sequence>
<dbReference type="InterPro" id="IPR029044">
    <property type="entry name" value="Nucleotide-diphossugar_trans"/>
</dbReference>
<keyword evidence="1 3" id="KW-0812">Transmembrane</keyword>
<keyword evidence="1" id="KW-1133">Transmembrane helix</keyword>
<evidence type="ECO:0000313" key="3">
    <source>
        <dbReference type="EMBL" id="QKK81957.1"/>
    </source>
</evidence>
<feature type="transmembrane region" description="Helical" evidence="1">
    <location>
        <begin position="239"/>
        <end position="262"/>
    </location>
</feature>
<proteinExistence type="predicted"/>
<feature type="transmembrane region" description="Helical" evidence="1">
    <location>
        <begin position="274"/>
        <end position="296"/>
    </location>
</feature>
<dbReference type="InterPro" id="IPR001173">
    <property type="entry name" value="Glyco_trans_2-like"/>
</dbReference>
<dbReference type="EMBL" id="CP054301">
    <property type="protein sequence ID" value="QKK81957.1"/>
    <property type="molecule type" value="Genomic_DNA"/>
</dbReference>
<dbReference type="KEGG" id="mpri:MP3633_3230"/>
<gene>
    <name evidence="3" type="ORF">MP3633_3230</name>
</gene>
<dbReference type="RefSeq" id="WP_176336279.1">
    <property type="nucleotide sequence ID" value="NZ_BAAAEF010000032.1"/>
</dbReference>
<dbReference type="Gene3D" id="3.90.550.10">
    <property type="entry name" value="Spore Coat Polysaccharide Biosynthesis Protein SpsA, Chain A"/>
    <property type="match status" value="1"/>
</dbReference>
<keyword evidence="1" id="KW-0472">Membrane</keyword>
<protein>
    <submittedName>
        <fullName evidence="3">Putative transmembrane protein</fullName>
    </submittedName>
</protein>
<dbReference type="Proteomes" id="UP000509371">
    <property type="component" value="Chromosome"/>
</dbReference>
<dbReference type="SUPFAM" id="SSF53448">
    <property type="entry name" value="Nucleotide-diphospho-sugar transferases"/>
    <property type="match status" value="1"/>
</dbReference>
<dbReference type="AlphaFoldDB" id="A0A859CZF2"/>
<name>A0A859CZF2_9GAMM</name>